<dbReference type="SUPFAM" id="SSF56059">
    <property type="entry name" value="Glutathione synthetase ATP-binding domain-like"/>
    <property type="match status" value="1"/>
</dbReference>
<dbReference type="GO" id="GO:0046872">
    <property type="term" value="F:metal ion binding"/>
    <property type="evidence" value="ECO:0007669"/>
    <property type="project" value="InterPro"/>
</dbReference>
<evidence type="ECO:0000313" key="3">
    <source>
        <dbReference type="EMBL" id="RGV49084.1"/>
    </source>
</evidence>
<feature type="domain" description="ATP-grasp" evidence="2">
    <location>
        <begin position="115"/>
        <end position="303"/>
    </location>
</feature>
<dbReference type="Proteomes" id="UP000283850">
    <property type="component" value="Unassembled WGS sequence"/>
</dbReference>
<evidence type="ECO:0000313" key="4">
    <source>
        <dbReference type="Proteomes" id="UP000283850"/>
    </source>
</evidence>
<dbReference type="Pfam" id="PF08443">
    <property type="entry name" value="RimK"/>
    <property type="match status" value="1"/>
</dbReference>
<dbReference type="InterPro" id="IPR013651">
    <property type="entry name" value="ATP-grasp_RimK-type"/>
</dbReference>
<keyword evidence="1" id="KW-0547">Nucleotide-binding</keyword>
<reference evidence="3 4" key="1">
    <citation type="submission" date="2018-08" db="EMBL/GenBank/DDBJ databases">
        <title>A genome reference for cultivated species of the human gut microbiota.</title>
        <authorList>
            <person name="Zou Y."/>
            <person name="Xue W."/>
            <person name="Luo G."/>
        </authorList>
    </citation>
    <scope>NUCLEOTIDE SEQUENCE [LARGE SCALE GENOMIC DNA]</scope>
    <source>
        <strain evidence="3 4">AF14-32</strain>
    </source>
</reference>
<dbReference type="AlphaFoldDB" id="A0A412XV47"/>
<evidence type="ECO:0000259" key="2">
    <source>
        <dbReference type="PROSITE" id="PS50975"/>
    </source>
</evidence>
<evidence type="ECO:0000256" key="1">
    <source>
        <dbReference type="PROSITE-ProRule" id="PRU00409"/>
    </source>
</evidence>
<dbReference type="InterPro" id="IPR011761">
    <property type="entry name" value="ATP-grasp"/>
</dbReference>
<dbReference type="Pfam" id="PF15632">
    <property type="entry name" value="ATPgrasp_Ter"/>
    <property type="match status" value="1"/>
</dbReference>
<dbReference type="EMBL" id="QRZF01000020">
    <property type="protein sequence ID" value="RGV49084.1"/>
    <property type="molecule type" value="Genomic_DNA"/>
</dbReference>
<dbReference type="GO" id="GO:0005524">
    <property type="term" value="F:ATP binding"/>
    <property type="evidence" value="ECO:0007669"/>
    <property type="project" value="UniProtKB-UniRule"/>
</dbReference>
<keyword evidence="1" id="KW-0067">ATP-binding</keyword>
<protein>
    <submittedName>
        <fullName evidence="3">ATP-grasp domain-containing protein</fullName>
    </submittedName>
</protein>
<organism evidence="3 4">
    <name type="scientific">Bacteroides intestinalis</name>
    <dbReference type="NCBI Taxonomy" id="329854"/>
    <lineage>
        <taxon>Bacteria</taxon>
        <taxon>Pseudomonadati</taxon>
        <taxon>Bacteroidota</taxon>
        <taxon>Bacteroidia</taxon>
        <taxon>Bacteroidales</taxon>
        <taxon>Bacteroidaceae</taxon>
        <taxon>Bacteroides</taxon>
    </lineage>
</organism>
<dbReference type="PROSITE" id="PS50975">
    <property type="entry name" value="ATP_GRASP"/>
    <property type="match status" value="1"/>
</dbReference>
<gene>
    <name evidence="3" type="ORF">DWW10_21280</name>
</gene>
<comment type="caution">
    <text evidence="3">The sequence shown here is derived from an EMBL/GenBank/DDBJ whole genome shotgun (WGS) entry which is preliminary data.</text>
</comment>
<sequence>MNYIKINVLVIGGGTHHNALGVIRTLGLSGYGVELITIGNLTKNYITSSKYILKHYALADIKELAAYLLYREPKSEKEIIISCADVVTEHLNLYQRKLSERYILPGIPTEGKMPELMDKTNMIKMAAKRDIYSPEVWSLPIDITKVTFPCITKSHISSHGGKSDIVICRNREELDTFLAGNKDTLFVQAYINKKEEVQFIGCSLKNGEEIIIPGMTKVLRSQPNTNTGFLEYGPIDPFYDNIVEKSKLYIKDCQYSGLFSIEFLRGHDDKVYFLEINFRNDGNAYCVTASGINLPAIWVKANRGENYYDEIKEPKFVVVMPEFQDLKLVLQCKVSLWQWLKDVKRTDVFLEYMKEDKRPFFQYIIDKII</sequence>
<dbReference type="RefSeq" id="WP_118422203.1">
    <property type="nucleotide sequence ID" value="NZ_QRZF01000020.1"/>
</dbReference>
<proteinExistence type="predicted"/>
<dbReference type="Gene3D" id="3.30.470.20">
    <property type="entry name" value="ATP-grasp fold, B domain"/>
    <property type="match status" value="1"/>
</dbReference>
<name>A0A412XV47_9BACE</name>
<accession>A0A412XV47</accession>